<sequence>MQLKARHKGLIEWIPFDKFTNIKYLAKGGFGTVFKAKWTDGYIKSWDSKNDRWVRNPQRNVCLKNLNSSKESIKIEFLNEIENQHNHGGDSAIAIYGITKNPEDSNYMMVMQYAEQGSLRKLLDSKYKDLSWPHKIVSLYFIARGLFAIHKANLVHKDFHSGNIVNENMYSSFITDFGLCGPVSQDSSSAEIFGVLPYIAPEVLYTKEYTQKSDIYSFGIIMSEVFTGYPPYHDTPHNENLAIQVCLGHRPKIRCKVPQLLLDLMNKCLDAKPQNRLTAEELENMLNQYTQDVENHETELYKQVKEIKDSGKNPSIYDQAKLARFNYQTHKQAIYISRSLNFQKLPEPVNAGKNIMSQNTVLKFIILMYSILCNR</sequence>
<dbReference type="Gene3D" id="1.10.510.10">
    <property type="entry name" value="Transferase(Phosphotransferase) domain 1"/>
    <property type="match status" value="1"/>
</dbReference>
<dbReference type="Proteomes" id="UP000266673">
    <property type="component" value="Unassembled WGS sequence"/>
</dbReference>
<name>A0A397UWL1_9GLOM</name>
<reference evidence="3 4" key="1">
    <citation type="submission" date="2018-06" db="EMBL/GenBank/DDBJ databases">
        <title>Comparative genomics reveals the genomic features of Rhizophagus irregularis, R. cerebriforme, R. diaphanum and Gigaspora rosea, and their symbiotic lifestyle signature.</title>
        <authorList>
            <person name="Morin E."/>
            <person name="San Clemente H."/>
            <person name="Chen E.C.H."/>
            <person name="De La Providencia I."/>
            <person name="Hainaut M."/>
            <person name="Kuo A."/>
            <person name="Kohler A."/>
            <person name="Murat C."/>
            <person name="Tang N."/>
            <person name="Roy S."/>
            <person name="Loubradou J."/>
            <person name="Henrissat B."/>
            <person name="Grigoriev I.V."/>
            <person name="Corradi N."/>
            <person name="Roux C."/>
            <person name="Martin F.M."/>
        </authorList>
    </citation>
    <scope>NUCLEOTIDE SEQUENCE [LARGE SCALE GENOMIC DNA]</scope>
    <source>
        <strain evidence="3 4">DAOM 194757</strain>
    </source>
</reference>
<dbReference type="EMBL" id="QKWP01000826">
    <property type="protein sequence ID" value="RIB14505.1"/>
    <property type="molecule type" value="Genomic_DNA"/>
</dbReference>
<organism evidence="3 4">
    <name type="scientific">Gigaspora rosea</name>
    <dbReference type="NCBI Taxonomy" id="44941"/>
    <lineage>
        <taxon>Eukaryota</taxon>
        <taxon>Fungi</taxon>
        <taxon>Fungi incertae sedis</taxon>
        <taxon>Mucoromycota</taxon>
        <taxon>Glomeromycotina</taxon>
        <taxon>Glomeromycetes</taxon>
        <taxon>Diversisporales</taxon>
        <taxon>Gigasporaceae</taxon>
        <taxon>Gigaspora</taxon>
    </lineage>
</organism>
<dbReference type="GO" id="GO:0005524">
    <property type="term" value="F:ATP binding"/>
    <property type="evidence" value="ECO:0007669"/>
    <property type="project" value="InterPro"/>
</dbReference>
<evidence type="ECO:0000256" key="1">
    <source>
        <dbReference type="SAM" id="Coils"/>
    </source>
</evidence>
<dbReference type="PANTHER" id="PTHR44329:SF291">
    <property type="entry name" value="PROTEIN KINASE DOMAIN-CONTAINING PROTEIN"/>
    <property type="match status" value="1"/>
</dbReference>
<dbReference type="GO" id="GO:0004674">
    <property type="term" value="F:protein serine/threonine kinase activity"/>
    <property type="evidence" value="ECO:0007669"/>
    <property type="project" value="TreeGrafter"/>
</dbReference>
<evidence type="ECO:0000259" key="2">
    <source>
        <dbReference type="PROSITE" id="PS50011"/>
    </source>
</evidence>
<gene>
    <name evidence="3" type="ORF">C2G38_2018546</name>
</gene>
<keyword evidence="3" id="KW-0418">Kinase</keyword>
<dbReference type="InterPro" id="IPR001245">
    <property type="entry name" value="Ser-Thr/Tyr_kinase_cat_dom"/>
</dbReference>
<feature type="coiled-coil region" evidence="1">
    <location>
        <begin position="279"/>
        <end position="306"/>
    </location>
</feature>
<keyword evidence="3" id="KW-0808">Transferase</keyword>
<dbReference type="InterPro" id="IPR051681">
    <property type="entry name" value="Ser/Thr_Kinases-Pseudokinases"/>
</dbReference>
<keyword evidence="1" id="KW-0175">Coiled coil</keyword>
<keyword evidence="4" id="KW-1185">Reference proteome</keyword>
<dbReference type="InterPro" id="IPR011009">
    <property type="entry name" value="Kinase-like_dom_sf"/>
</dbReference>
<dbReference type="InterPro" id="IPR000719">
    <property type="entry name" value="Prot_kinase_dom"/>
</dbReference>
<proteinExistence type="predicted"/>
<dbReference type="OrthoDB" id="6718656at2759"/>
<evidence type="ECO:0000313" key="3">
    <source>
        <dbReference type="EMBL" id="RIB14505.1"/>
    </source>
</evidence>
<feature type="domain" description="Protein kinase" evidence="2">
    <location>
        <begin position="19"/>
        <end position="290"/>
    </location>
</feature>
<dbReference type="PROSITE" id="PS50011">
    <property type="entry name" value="PROTEIN_KINASE_DOM"/>
    <property type="match status" value="1"/>
</dbReference>
<protein>
    <submittedName>
        <fullName evidence="3">Kinase-like domain-containing protein</fullName>
    </submittedName>
</protein>
<dbReference type="AlphaFoldDB" id="A0A397UWL1"/>
<dbReference type="Pfam" id="PF07714">
    <property type="entry name" value="PK_Tyr_Ser-Thr"/>
    <property type="match status" value="1"/>
</dbReference>
<dbReference type="PANTHER" id="PTHR44329">
    <property type="entry name" value="SERINE/THREONINE-PROTEIN KINASE TNNI3K-RELATED"/>
    <property type="match status" value="1"/>
</dbReference>
<comment type="caution">
    <text evidence="3">The sequence shown here is derived from an EMBL/GenBank/DDBJ whole genome shotgun (WGS) entry which is preliminary data.</text>
</comment>
<evidence type="ECO:0000313" key="4">
    <source>
        <dbReference type="Proteomes" id="UP000266673"/>
    </source>
</evidence>
<dbReference type="SUPFAM" id="SSF56112">
    <property type="entry name" value="Protein kinase-like (PK-like)"/>
    <property type="match status" value="1"/>
</dbReference>
<accession>A0A397UWL1</accession>